<dbReference type="Gene3D" id="3.40.50.300">
    <property type="entry name" value="P-loop containing nucleotide triphosphate hydrolases"/>
    <property type="match status" value="1"/>
</dbReference>
<dbReference type="AlphaFoldDB" id="A0A381T6Q5"/>
<dbReference type="NCBIfam" id="NF001381">
    <property type="entry name" value="PRK00279.1-3"/>
    <property type="match status" value="1"/>
</dbReference>
<accession>A0A381T6Q5</accession>
<dbReference type="GO" id="GO:0019205">
    <property type="term" value="F:nucleobase-containing compound kinase activity"/>
    <property type="evidence" value="ECO:0007669"/>
    <property type="project" value="InterPro"/>
</dbReference>
<protein>
    <recommendedName>
        <fullName evidence="5">Adenylate kinase active site lid domain-containing protein</fullName>
    </recommendedName>
</protein>
<dbReference type="NCBIfam" id="NF011105">
    <property type="entry name" value="PRK14532.1"/>
    <property type="match status" value="1"/>
</dbReference>
<keyword evidence="1" id="KW-0808">Transferase</keyword>
<dbReference type="EMBL" id="UINC01003921">
    <property type="protein sequence ID" value="SVA10357.1"/>
    <property type="molecule type" value="Genomic_DNA"/>
</dbReference>
<dbReference type="GO" id="GO:0006139">
    <property type="term" value="P:nucleobase-containing compound metabolic process"/>
    <property type="evidence" value="ECO:0007669"/>
    <property type="project" value="InterPro"/>
</dbReference>
<organism evidence="4">
    <name type="scientific">marine metagenome</name>
    <dbReference type="NCBI Taxonomy" id="408172"/>
    <lineage>
        <taxon>unclassified sequences</taxon>
        <taxon>metagenomes</taxon>
        <taxon>ecological metagenomes</taxon>
    </lineage>
</organism>
<dbReference type="InterPro" id="IPR033690">
    <property type="entry name" value="Adenylat_kinase_CS"/>
</dbReference>
<dbReference type="NCBIfam" id="NF011100">
    <property type="entry name" value="PRK14527.1"/>
    <property type="match status" value="1"/>
</dbReference>
<evidence type="ECO:0000313" key="4">
    <source>
        <dbReference type="EMBL" id="SVA10357.1"/>
    </source>
</evidence>
<dbReference type="PRINTS" id="PR00094">
    <property type="entry name" value="ADENYLTKNASE"/>
</dbReference>
<keyword evidence="3" id="KW-0418">Kinase</keyword>
<dbReference type="GO" id="GO:0005524">
    <property type="term" value="F:ATP binding"/>
    <property type="evidence" value="ECO:0007669"/>
    <property type="project" value="InterPro"/>
</dbReference>
<reference evidence="4" key="1">
    <citation type="submission" date="2018-05" db="EMBL/GenBank/DDBJ databases">
        <authorList>
            <person name="Lanie J.A."/>
            <person name="Ng W.-L."/>
            <person name="Kazmierczak K.M."/>
            <person name="Andrzejewski T.M."/>
            <person name="Davidsen T.M."/>
            <person name="Wayne K.J."/>
            <person name="Tettelin H."/>
            <person name="Glass J.I."/>
            <person name="Rusch D."/>
            <person name="Podicherti R."/>
            <person name="Tsui H.-C.T."/>
            <person name="Winkler M.E."/>
        </authorList>
    </citation>
    <scope>NUCLEOTIDE SEQUENCE</scope>
</reference>
<evidence type="ECO:0000256" key="2">
    <source>
        <dbReference type="ARBA" id="ARBA00022741"/>
    </source>
</evidence>
<name>A0A381T6Q5_9ZZZZ</name>
<keyword evidence="2" id="KW-0547">Nucleotide-binding</keyword>
<dbReference type="SUPFAM" id="SSF52540">
    <property type="entry name" value="P-loop containing nucleoside triphosphate hydrolases"/>
    <property type="match status" value="1"/>
</dbReference>
<gene>
    <name evidence="4" type="ORF">METZ01_LOCUS63211</name>
</gene>
<evidence type="ECO:0008006" key="5">
    <source>
        <dbReference type="Google" id="ProtNLM"/>
    </source>
</evidence>
<proteinExistence type="inferred from homology"/>
<sequence>MGPPGVGKGTQAKIIKDKYDIPHLSTGEILRKEIILESKIGVIAKKYIDDGLFVPDEILIKIIENNILDARCSNGYILDGFPRNLQQVENLNELLIKLDHTIDIAINLKADEKELIKRLIKRSEDSGRSDDKIEIISKRQKVYWEQTAPIIQYYKRSGILIEVNGIGTIAKITKRIIEAIK</sequence>
<dbReference type="HAMAP" id="MF_00235">
    <property type="entry name" value="Adenylate_kinase_Adk"/>
    <property type="match status" value="1"/>
</dbReference>
<dbReference type="PROSITE" id="PS00113">
    <property type="entry name" value="ADENYLATE_KINASE"/>
    <property type="match status" value="1"/>
</dbReference>
<dbReference type="CDD" id="cd01428">
    <property type="entry name" value="ADK"/>
    <property type="match status" value="1"/>
</dbReference>
<dbReference type="InterPro" id="IPR027417">
    <property type="entry name" value="P-loop_NTPase"/>
</dbReference>
<evidence type="ECO:0000256" key="1">
    <source>
        <dbReference type="ARBA" id="ARBA00022679"/>
    </source>
</evidence>
<evidence type="ECO:0000256" key="3">
    <source>
        <dbReference type="ARBA" id="ARBA00022777"/>
    </source>
</evidence>
<dbReference type="InterPro" id="IPR000850">
    <property type="entry name" value="Adenylat/UMP-CMP_kin"/>
</dbReference>
<dbReference type="Pfam" id="PF00406">
    <property type="entry name" value="ADK"/>
    <property type="match status" value="1"/>
</dbReference>
<dbReference type="PANTHER" id="PTHR23359">
    <property type="entry name" value="NUCLEOTIDE KINASE"/>
    <property type="match status" value="1"/>
</dbReference>